<protein>
    <submittedName>
        <fullName evidence="1">Uncharacterized protein</fullName>
    </submittedName>
</protein>
<reference evidence="1 2" key="1">
    <citation type="journal article" date="2019" name="Sci. Rep.">
        <title>Orb-weaving spider Araneus ventricosus genome elucidates the spidroin gene catalogue.</title>
        <authorList>
            <person name="Kono N."/>
            <person name="Nakamura H."/>
            <person name="Ohtoshi R."/>
            <person name="Moran D.A.P."/>
            <person name="Shinohara A."/>
            <person name="Yoshida Y."/>
            <person name="Fujiwara M."/>
            <person name="Mori M."/>
            <person name="Tomita M."/>
            <person name="Arakawa K."/>
        </authorList>
    </citation>
    <scope>NUCLEOTIDE SEQUENCE [LARGE SCALE GENOMIC DNA]</scope>
</reference>
<keyword evidence="2" id="KW-1185">Reference proteome</keyword>
<organism evidence="1 2">
    <name type="scientific">Araneus ventricosus</name>
    <name type="common">Orbweaver spider</name>
    <name type="synonym">Epeira ventricosa</name>
    <dbReference type="NCBI Taxonomy" id="182803"/>
    <lineage>
        <taxon>Eukaryota</taxon>
        <taxon>Metazoa</taxon>
        <taxon>Ecdysozoa</taxon>
        <taxon>Arthropoda</taxon>
        <taxon>Chelicerata</taxon>
        <taxon>Arachnida</taxon>
        <taxon>Araneae</taxon>
        <taxon>Araneomorphae</taxon>
        <taxon>Entelegynae</taxon>
        <taxon>Araneoidea</taxon>
        <taxon>Araneidae</taxon>
        <taxon>Araneus</taxon>
    </lineage>
</organism>
<dbReference type="EMBL" id="BGPR01010030">
    <property type="protein sequence ID" value="GBN43861.1"/>
    <property type="molecule type" value="Genomic_DNA"/>
</dbReference>
<comment type="caution">
    <text evidence="1">The sequence shown here is derived from an EMBL/GenBank/DDBJ whole genome shotgun (WGS) entry which is preliminary data.</text>
</comment>
<accession>A0A4Y2NX53</accession>
<dbReference type="AlphaFoldDB" id="A0A4Y2NX53"/>
<dbReference type="Proteomes" id="UP000499080">
    <property type="component" value="Unassembled WGS sequence"/>
</dbReference>
<gene>
    <name evidence="1" type="ORF">AVEN_5380_1</name>
</gene>
<proteinExistence type="predicted"/>
<evidence type="ECO:0000313" key="2">
    <source>
        <dbReference type="Proteomes" id="UP000499080"/>
    </source>
</evidence>
<evidence type="ECO:0000313" key="1">
    <source>
        <dbReference type="EMBL" id="GBN43861.1"/>
    </source>
</evidence>
<name>A0A4Y2NX53_ARAVE</name>
<sequence>MNRTASIQASSYTSLFSVNFLVKIEQEMPTKTVLYTDIPSESRRVSPMDFCSFVLLKCASSKYRRLCGLGKLFNPLIPKAIGIKELQNTGTARSPLSNIRKIHFPSQNPH</sequence>